<evidence type="ECO:0000313" key="1">
    <source>
        <dbReference type="EMBL" id="CAH1394313.1"/>
    </source>
</evidence>
<sequence>MMIMIMYICIYFVPLLIKYKYTILEKIKNKLPSNIISNKIA</sequence>
<gene>
    <name evidence="1" type="ORF">NEZAVI_LOCUS4839</name>
</gene>
<name>A0A9P0ED94_NEZVI</name>
<organism evidence="1 2">
    <name type="scientific">Nezara viridula</name>
    <name type="common">Southern green stink bug</name>
    <name type="synonym">Cimex viridulus</name>
    <dbReference type="NCBI Taxonomy" id="85310"/>
    <lineage>
        <taxon>Eukaryota</taxon>
        <taxon>Metazoa</taxon>
        <taxon>Ecdysozoa</taxon>
        <taxon>Arthropoda</taxon>
        <taxon>Hexapoda</taxon>
        <taxon>Insecta</taxon>
        <taxon>Pterygota</taxon>
        <taxon>Neoptera</taxon>
        <taxon>Paraneoptera</taxon>
        <taxon>Hemiptera</taxon>
        <taxon>Heteroptera</taxon>
        <taxon>Panheteroptera</taxon>
        <taxon>Pentatomomorpha</taxon>
        <taxon>Pentatomoidea</taxon>
        <taxon>Pentatomidae</taxon>
        <taxon>Pentatominae</taxon>
        <taxon>Nezara</taxon>
    </lineage>
</organism>
<dbReference type="AlphaFoldDB" id="A0A9P0ED94"/>
<keyword evidence="2" id="KW-1185">Reference proteome</keyword>
<dbReference type="Proteomes" id="UP001152798">
    <property type="component" value="Chromosome 2"/>
</dbReference>
<dbReference type="EMBL" id="OV725078">
    <property type="protein sequence ID" value="CAH1394313.1"/>
    <property type="molecule type" value="Genomic_DNA"/>
</dbReference>
<protein>
    <submittedName>
        <fullName evidence="1">Uncharacterized protein</fullName>
    </submittedName>
</protein>
<reference evidence="1" key="1">
    <citation type="submission" date="2022-01" db="EMBL/GenBank/DDBJ databases">
        <authorList>
            <person name="King R."/>
        </authorList>
    </citation>
    <scope>NUCLEOTIDE SEQUENCE</scope>
</reference>
<proteinExistence type="predicted"/>
<evidence type="ECO:0000313" key="2">
    <source>
        <dbReference type="Proteomes" id="UP001152798"/>
    </source>
</evidence>
<accession>A0A9P0ED94</accession>